<evidence type="ECO:0000313" key="2">
    <source>
        <dbReference type="Proteomes" id="UP000192501"/>
    </source>
</evidence>
<comment type="caution">
    <text evidence="1">The sequence shown here is derived from an EMBL/GenBank/DDBJ whole genome shotgun (WGS) entry which is preliminary data.</text>
</comment>
<name>A0A1X0Q5Z5_9MICR</name>
<dbReference type="AlphaFoldDB" id="A0A1X0Q5Z5"/>
<gene>
    <name evidence="1" type="ORF">A0H76_1223</name>
</gene>
<reference evidence="1 2" key="1">
    <citation type="journal article" date="2017" name="Environ. Microbiol.">
        <title>Decay of the glycolytic pathway and adaptation to intranuclear parasitism within Enterocytozoonidae microsporidia.</title>
        <authorList>
            <person name="Wiredu Boakye D."/>
            <person name="Jaroenlak P."/>
            <person name="Prachumwat A."/>
            <person name="Williams T.A."/>
            <person name="Bateman K.S."/>
            <person name="Itsathitphaisarn O."/>
            <person name="Sritunyalucksana K."/>
            <person name="Paszkiewicz K.H."/>
            <person name="Moore K.A."/>
            <person name="Stentiford G.D."/>
            <person name="Williams B.A."/>
        </authorList>
    </citation>
    <scope>NUCLEOTIDE SEQUENCE [LARGE SCALE GENOMIC DNA]</scope>
    <source>
        <strain evidence="2">canceri</strain>
    </source>
</reference>
<protein>
    <submittedName>
        <fullName evidence="1">Uncharacterized protein</fullName>
    </submittedName>
</protein>
<dbReference type="VEuPathDB" id="MicrosporidiaDB:HERIO_1247"/>
<dbReference type="VEuPathDB" id="MicrosporidiaDB:A0H76_1223"/>
<proteinExistence type="predicted"/>
<dbReference type="Proteomes" id="UP000192501">
    <property type="component" value="Unassembled WGS sequence"/>
</dbReference>
<accession>A0A1X0Q5Z5</accession>
<dbReference type="EMBL" id="LTAI01001708">
    <property type="protein sequence ID" value="ORD95194.1"/>
    <property type="molecule type" value="Genomic_DNA"/>
</dbReference>
<sequence length="70" mass="8332">MNNKHYQPKTFTNKKVKIQKENEPFKTKLGTINIETCINRLNSFPDTDNLEKLLKLKEESIEILKNELRK</sequence>
<evidence type="ECO:0000313" key="1">
    <source>
        <dbReference type="EMBL" id="ORD95194.1"/>
    </source>
</evidence>
<organism evidence="1 2">
    <name type="scientific">Hepatospora eriocheir</name>
    <dbReference type="NCBI Taxonomy" id="1081669"/>
    <lineage>
        <taxon>Eukaryota</taxon>
        <taxon>Fungi</taxon>
        <taxon>Fungi incertae sedis</taxon>
        <taxon>Microsporidia</taxon>
        <taxon>Hepatosporidae</taxon>
        <taxon>Hepatospora</taxon>
    </lineage>
</organism>